<reference evidence="2" key="1">
    <citation type="submission" date="2016-02" db="EMBL/GenBank/DDBJ databases">
        <authorList>
            <person name="Schultz-Johansen M."/>
            <person name="Glaring M.A."/>
            <person name="Bech P.K."/>
            <person name="Stougaard P."/>
        </authorList>
    </citation>
    <scope>NUCLEOTIDE SEQUENCE [LARGE SCALE GENOMIC DNA]</scope>
    <source>
        <strain evidence="2">S66</strain>
    </source>
</reference>
<gene>
    <name evidence="1" type="ORF">AX660_21900</name>
</gene>
<dbReference type="AlphaFoldDB" id="A0A148KMA6"/>
<comment type="caution">
    <text evidence="1">The sequence shown here is derived from an EMBL/GenBank/DDBJ whole genome shotgun (WGS) entry which is preliminary data.</text>
</comment>
<organism evidence="1 2">
    <name type="scientific">Paraglaciecola hydrolytica</name>
    <dbReference type="NCBI Taxonomy" id="1799789"/>
    <lineage>
        <taxon>Bacteria</taxon>
        <taxon>Pseudomonadati</taxon>
        <taxon>Pseudomonadota</taxon>
        <taxon>Gammaproteobacteria</taxon>
        <taxon>Alteromonadales</taxon>
        <taxon>Alteromonadaceae</taxon>
        <taxon>Paraglaciecola</taxon>
    </lineage>
</organism>
<name>A0A148KMA6_9ALTE</name>
<accession>A0A148KMA6</accession>
<dbReference type="EMBL" id="LSNE01000011">
    <property type="protein sequence ID" value="KXI27375.1"/>
    <property type="molecule type" value="Genomic_DNA"/>
</dbReference>
<evidence type="ECO:0000313" key="2">
    <source>
        <dbReference type="Proteomes" id="UP000070299"/>
    </source>
</evidence>
<sequence>MRNIIFDIFGNMVTVCLRLDVAEAVMSQVIRITEKLYNRLKSHAEGFDTPASVIEKIVNAYEANGFKPTTTMQEIVASTKLEIEFDGMTEVVFKKALIKNKSAYITLFFTDGTSKSKFWKASKFSEDSNLGANLRSGFLRGWRSKGIYKAVLSFNDPESA</sequence>
<protein>
    <submittedName>
        <fullName evidence="1">Uncharacterized protein</fullName>
    </submittedName>
</protein>
<keyword evidence="2" id="KW-1185">Reference proteome</keyword>
<evidence type="ECO:0000313" key="1">
    <source>
        <dbReference type="EMBL" id="KXI27375.1"/>
    </source>
</evidence>
<proteinExistence type="predicted"/>
<dbReference type="Proteomes" id="UP000070299">
    <property type="component" value="Unassembled WGS sequence"/>
</dbReference>